<keyword evidence="7" id="KW-1185">Reference proteome</keyword>
<dbReference type="InterPro" id="IPR000189">
    <property type="entry name" value="Transglyc_AS"/>
</dbReference>
<dbReference type="PANTHER" id="PTHR37423:SF5">
    <property type="entry name" value="SOLUBLE LYTIC MUREIN TRANSGLYCOSYLASE"/>
    <property type="match status" value="1"/>
</dbReference>
<proteinExistence type="inferred from homology"/>
<comment type="similarity">
    <text evidence="1">Belongs to the transglycosylase Slt family.</text>
</comment>
<evidence type="ECO:0000313" key="6">
    <source>
        <dbReference type="EMBL" id="GAA4647945.1"/>
    </source>
</evidence>
<dbReference type="Pfam" id="PF14718">
    <property type="entry name" value="SLT_L"/>
    <property type="match status" value="1"/>
</dbReference>
<evidence type="ECO:0000256" key="3">
    <source>
        <dbReference type="SAM" id="SignalP"/>
    </source>
</evidence>
<dbReference type="SUPFAM" id="SSF53955">
    <property type="entry name" value="Lysozyme-like"/>
    <property type="match status" value="1"/>
</dbReference>
<dbReference type="PANTHER" id="PTHR37423">
    <property type="entry name" value="SOLUBLE LYTIC MUREIN TRANSGLYCOSYLASE-RELATED"/>
    <property type="match status" value="1"/>
</dbReference>
<dbReference type="InterPro" id="IPR012289">
    <property type="entry name" value="Lytic_TGlycosylase_superhlx_L"/>
</dbReference>
<dbReference type="CDD" id="cd13401">
    <property type="entry name" value="Slt70-like"/>
    <property type="match status" value="1"/>
</dbReference>
<evidence type="ECO:0000259" key="4">
    <source>
        <dbReference type="Pfam" id="PF01464"/>
    </source>
</evidence>
<name>A0ABP8UYM1_9GAMM</name>
<dbReference type="EMBL" id="BAABFL010000016">
    <property type="protein sequence ID" value="GAA4647945.1"/>
    <property type="molecule type" value="Genomic_DNA"/>
</dbReference>
<feature type="chain" id="PRO_5045549397" evidence="3">
    <location>
        <begin position="20"/>
        <end position="646"/>
    </location>
</feature>
<dbReference type="Pfam" id="PF01464">
    <property type="entry name" value="SLT"/>
    <property type="match status" value="1"/>
</dbReference>
<evidence type="ECO:0000313" key="7">
    <source>
        <dbReference type="Proteomes" id="UP001500604"/>
    </source>
</evidence>
<feature type="domain" description="Transglycosylase SLT" evidence="4">
    <location>
        <begin position="483"/>
        <end position="595"/>
    </location>
</feature>
<evidence type="ECO:0000256" key="1">
    <source>
        <dbReference type="ARBA" id="ARBA00007734"/>
    </source>
</evidence>
<dbReference type="InterPro" id="IPR008939">
    <property type="entry name" value="Lytic_TGlycosylase_superhlx_U"/>
</dbReference>
<organism evidence="6 7">
    <name type="scientific">Kistimonas scapharcae</name>
    <dbReference type="NCBI Taxonomy" id="1036133"/>
    <lineage>
        <taxon>Bacteria</taxon>
        <taxon>Pseudomonadati</taxon>
        <taxon>Pseudomonadota</taxon>
        <taxon>Gammaproteobacteria</taxon>
        <taxon>Oceanospirillales</taxon>
        <taxon>Endozoicomonadaceae</taxon>
        <taxon>Kistimonas</taxon>
    </lineage>
</organism>
<protein>
    <submittedName>
        <fullName evidence="6">Lytic transglycosylase Slt</fullName>
    </submittedName>
</protein>
<dbReference type="PROSITE" id="PS00922">
    <property type="entry name" value="TRANSGLYCOSYLASE"/>
    <property type="match status" value="1"/>
</dbReference>
<dbReference type="SUPFAM" id="SSF48435">
    <property type="entry name" value="Bacterial muramidases"/>
    <property type="match status" value="1"/>
</dbReference>
<feature type="domain" description="Lytic transglycosylase superhelical linker" evidence="5">
    <location>
        <begin position="405"/>
        <end position="471"/>
    </location>
</feature>
<evidence type="ECO:0000259" key="5">
    <source>
        <dbReference type="Pfam" id="PF14718"/>
    </source>
</evidence>
<gene>
    <name evidence="6" type="primary">slt</name>
    <name evidence="6" type="ORF">GCM10023116_02070</name>
</gene>
<dbReference type="Proteomes" id="UP001500604">
    <property type="component" value="Unassembled WGS sequence"/>
</dbReference>
<accession>A0ABP8UYM1</accession>
<keyword evidence="2 3" id="KW-0732">Signal</keyword>
<dbReference type="InterPro" id="IPR023346">
    <property type="entry name" value="Lysozyme-like_dom_sf"/>
</dbReference>
<comment type="caution">
    <text evidence="6">The sequence shown here is derived from an EMBL/GenBank/DDBJ whole genome shotgun (WGS) entry which is preliminary data.</text>
</comment>
<reference evidence="7" key="1">
    <citation type="journal article" date="2019" name="Int. J. Syst. Evol. Microbiol.">
        <title>The Global Catalogue of Microorganisms (GCM) 10K type strain sequencing project: providing services to taxonomists for standard genome sequencing and annotation.</title>
        <authorList>
            <consortium name="The Broad Institute Genomics Platform"/>
            <consortium name="The Broad Institute Genome Sequencing Center for Infectious Disease"/>
            <person name="Wu L."/>
            <person name="Ma J."/>
        </authorList>
    </citation>
    <scope>NUCLEOTIDE SEQUENCE [LARGE SCALE GENOMIC DNA]</scope>
    <source>
        <strain evidence="7">JCM 17805</strain>
    </source>
</reference>
<dbReference type="Gene3D" id="1.10.1240.20">
    <property type="entry name" value="Lytic transglycosylase, superhelical linker domain"/>
    <property type="match status" value="1"/>
</dbReference>
<evidence type="ECO:0000256" key="2">
    <source>
        <dbReference type="ARBA" id="ARBA00022729"/>
    </source>
</evidence>
<dbReference type="RefSeq" id="WP_345192960.1">
    <property type="nucleotide sequence ID" value="NZ_BAABFL010000016.1"/>
</dbReference>
<dbReference type="Gene3D" id="1.10.530.10">
    <property type="match status" value="1"/>
</dbReference>
<dbReference type="InterPro" id="IPR008258">
    <property type="entry name" value="Transglycosylase_SLT_dom_1"/>
</dbReference>
<dbReference type="Gene3D" id="1.25.20.10">
    <property type="entry name" value="Bacterial muramidases"/>
    <property type="match status" value="1"/>
</dbReference>
<dbReference type="InterPro" id="IPR037061">
    <property type="entry name" value="Lytic_TGlycoase_superhlx_L_sf"/>
</dbReference>
<sequence length="646" mass="74943">MSRCLQHFILIFVSLMAFASTATADLAKQRKAFLSAEKSLQKGQSWQQEWHATLSDYPLFPYLEIQALRQRLSKASSDEVDTLRNKYPDLPAIRQLEVAWLDELISRKRWSDYIASYNSIKPHGYRYQCYLTQGLLATGSRQDAMTLAESLWVVGHSQSKACDPVFSVWRQEGHLTSDLAFKRFWLAVEEGNITLARYVSRQITTEQHKQSVDLFWQIRQQPTVLTRNTFLRRNLANREALLVYGVKRLARRDIARAARVWIRDRERFFMNGDSRKLLDQWLALRIAQSFEPDAEKLINWIDPMFAYPEVTEWRVRVALADQDWSLVSNLIEKLPEDLQSTPRWRYWSMMAQRHISQPDNTSIVTLAQLGGSRSFYGFLAAELNNSVFGLEQRDGVLDSDTVHALKTRPTFRRIAELRTLKRESLARQEWYAAMKQLDKDERRHAARLAHHWQWHNQAIMTAARESMWDELGIRFPVPDPMPLFERNAQAFSVDPLWSLAVARQESAFYPKARSGAGARGLMQLMPATARLTASNYGIAYRAAYDLYRPSVNIALGTAYLADMKKRFEGNRVYATAAYNAGPSRVKRWIEQRGDLPLDIWIETIPFKETRNYVQNVLSFRVIFASLMGMPVRLFTDNEMNLLAYNQ</sequence>
<feature type="signal peptide" evidence="3">
    <location>
        <begin position="1"/>
        <end position="19"/>
    </location>
</feature>